<accession>A0A1E3UC07</accession>
<proteinExistence type="predicted"/>
<evidence type="ECO:0000313" key="1">
    <source>
        <dbReference type="EMBL" id="ODR46793.1"/>
    </source>
</evidence>
<dbReference type="Proteomes" id="UP000094271">
    <property type="component" value="Unassembled WGS sequence"/>
</dbReference>
<evidence type="ECO:0000313" key="2">
    <source>
        <dbReference type="Proteomes" id="UP000094271"/>
    </source>
</evidence>
<name>A0A1E3UC07_9FIRM</name>
<dbReference type="AlphaFoldDB" id="A0A1E3UC07"/>
<organism evidence="1 2">
    <name type="scientific">Eisenbergiella tayi</name>
    <dbReference type="NCBI Taxonomy" id="1432052"/>
    <lineage>
        <taxon>Bacteria</taxon>
        <taxon>Bacillati</taxon>
        <taxon>Bacillota</taxon>
        <taxon>Clostridia</taxon>
        <taxon>Lachnospirales</taxon>
        <taxon>Lachnospiraceae</taxon>
        <taxon>Eisenbergiella</taxon>
    </lineage>
</organism>
<gene>
    <name evidence="1" type="ORF">BEI59_23895</name>
</gene>
<protein>
    <submittedName>
        <fullName evidence="1">Uncharacterized protein</fullName>
    </submittedName>
</protein>
<reference evidence="1 2" key="1">
    <citation type="submission" date="2016-08" db="EMBL/GenBank/DDBJ databases">
        <authorList>
            <person name="Seilhamer J.J."/>
        </authorList>
    </citation>
    <scope>NUCLEOTIDE SEQUENCE [LARGE SCALE GENOMIC DNA]</scope>
    <source>
        <strain evidence="1 2">NML150140-1</strain>
    </source>
</reference>
<dbReference type="EMBL" id="MEHA01000022">
    <property type="protein sequence ID" value="ODR46793.1"/>
    <property type="molecule type" value="Genomic_DNA"/>
</dbReference>
<sequence length="67" mass="7995">MRIETERNIKKAVYIKNYCVEKEIHPIAFVNGYITSNILLNIALISCFTIVQMHNIMEKCDYFYYNL</sequence>
<comment type="caution">
    <text evidence="1">The sequence shown here is derived from an EMBL/GenBank/DDBJ whole genome shotgun (WGS) entry which is preliminary data.</text>
</comment>